<protein>
    <submittedName>
        <fullName evidence="1">Uncharacterized protein</fullName>
    </submittedName>
</protein>
<sequence>MKSFLSRIIQRLSAFRNELHESGEVTVTPVDHTHTTAHATRCVAQDTLNAHPPRWEMSVAKRAAYNVVQSQDGYLAEHRFKDETIGLEAHVHGNSPVEGDGMLRGYPFYFRARHAEWSFTLSLDPEVDPCGLRESDQPGFFIDGEHSGYGLWDYFGSESDASYMHYADAEAIIRYCAQRFLFELARADS</sequence>
<dbReference type="RefSeq" id="WP_386821917.1">
    <property type="nucleotide sequence ID" value="NZ_JBHTIF010000001.1"/>
</dbReference>
<dbReference type="Proteomes" id="UP001597110">
    <property type="component" value="Unassembled WGS sequence"/>
</dbReference>
<keyword evidence="2" id="KW-1185">Reference proteome</keyword>
<gene>
    <name evidence="1" type="ORF">ACFQ0E_01400</name>
</gene>
<evidence type="ECO:0000313" key="1">
    <source>
        <dbReference type="EMBL" id="MFD0724244.1"/>
    </source>
</evidence>
<accession>A0ABW2Y6S0</accession>
<organism evidence="1 2">
    <name type="scientific">Lysobacter brunescens</name>
    <dbReference type="NCBI Taxonomy" id="262323"/>
    <lineage>
        <taxon>Bacteria</taxon>
        <taxon>Pseudomonadati</taxon>
        <taxon>Pseudomonadota</taxon>
        <taxon>Gammaproteobacteria</taxon>
        <taxon>Lysobacterales</taxon>
        <taxon>Lysobacteraceae</taxon>
        <taxon>Lysobacter</taxon>
    </lineage>
</organism>
<proteinExistence type="predicted"/>
<dbReference type="EMBL" id="JBHTIF010000001">
    <property type="protein sequence ID" value="MFD0724244.1"/>
    <property type="molecule type" value="Genomic_DNA"/>
</dbReference>
<comment type="caution">
    <text evidence="1">The sequence shown here is derived from an EMBL/GenBank/DDBJ whole genome shotgun (WGS) entry which is preliminary data.</text>
</comment>
<name>A0ABW2Y6S0_9GAMM</name>
<evidence type="ECO:0000313" key="2">
    <source>
        <dbReference type="Proteomes" id="UP001597110"/>
    </source>
</evidence>
<reference evidence="2" key="1">
    <citation type="journal article" date="2019" name="Int. J. Syst. Evol. Microbiol.">
        <title>The Global Catalogue of Microorganisms (GCM) 10K type strain sequencing project: providing services to taxonomists for standard genome sequencing and annotation.</title>
        <authorList>
            <consortium name="The Broad Institute Genomics Platform"/>
            <consortium name="The Broad Institute Genome Sequencing Center for Infectious Disease"/>
            <person name="Wu L."/>
            <person name="Ma J."/>
        </authorList>
    </citation>
    <scope>NUCLEOTIDE SEQUENCE [LARGE SCALE GENOMIC DNA]</scope>
    <source>
        <strain evidence="2">CCUG 55585</strain>
    </source>
</reference>